<dbReference type="InterPro" id="IPR043749">
    <property type="entry name" value="DUF5694"/>
</dbReference>
<reference evidence="1 2" key="1">
    <citation type="submission" date="2022-05" db="EMBL/GenBank/DDBJ databases">
        <title>Microbulbifer sp. nov., isolated from sponge.</title>
        <authorList>
            <person name="Gao L."/>
        </authorList>
    </citation>
    <scope>NUCLEOTIDE SEQUENCE [LARGE SCALE GENOMIC DNA]</scope>
    <source>
        <strain evidence="1 2">MI-G</strain>
    </source>
</reference>
<name>A0ABY9ED96_9GAMM</name>
<sequence length="263" mass="29688">MLPASITGWSAEGQALEVEEAPAAQVMLFGVFHFANPSRDVVKSEIIDVLTPKNQQYLEQLTGRLAKQSPTHVMLECDPALQEKYNRLFHSYLKGEHKLDVNENQQLGFRIAAQAGLTDVICYDEQKVHWKGGELIEYMKKSSPDRKKLFDEHIQQFSELTAHHHQTFSLERLLRQSNDPSEDRENMNLYLMVNDIGAGGEFVGAGASTSWWHRNFRMYANIQAVAQPGTRVIAIAGSGHTAILKTFLATDLARESWDVNAYL</sequence>
<proteinExistence type="predicted"/>
<dbReference type="Pfam" id="PF18950">
    <property type="entry name" value="DUF5694"/>
    <property type="match status" value="1"/>
</dbReference>
<gene>
    <name evidence="1" type="ORF">M8T91_06125</name>
</gene>
<evidence type="ECO:0000313" key="1">
    <source>
        <dbReference type="EMBL" id="WKD50993.1"/>
    </source>
</evidence>
<organism evidence="1 2">
    <name type="scientific">Microbulbifer spongiae</name>
    <dbReference type="NCBI Taxonomy" id="2944933"/>
    <lineage>
        <taxon>Bacteria</taxon>
        <taxon>Pseudomonadati</taxon>
        <taxon>Pseudomonadota</taxon>
        <taxon>Gammaproteobacteria</taxon>
        <taxon>Cellvibrionales</taxon>
        <taxon>Microbulbiferaceae</taxon>
        <taxon>Microbulbifer</taxon>
    </lineage>
</organism>
<dbReference type="Proteomes" id="UP001321520">
    <property type="component" value="Chromosome"/>
</dbReference>
<keyword evidence="2" id="KW-1185">Reference proteome</keyword>
<dbReference type="RefSeq" id="WP_301417833.1">
    <property type="nucleotide sequence ID" value="NZ_CP098023.1"/>
</dbReference>
<accession>A0ABY9ED96</accession>
<protein>
    <submittedName>
        <fullName evidence="1">DUF5694 domain-containing protein</fullName>
    </submittedName>
</protein>
<dbReference type="EMBL" id="CP098023">
    <property type="protein sequence ID" value="WKD50993.1"/>
    <property type="molecule type" value="Genomic_DNA"/>
</dbReference>
<evidence type="ECO:0000313" key="2">
    <source>
        <dbReference type="Proteomes" id="UP001321520"/>
    </source>
</evidence>